<reference evidence="7 8" key="1">
    <citation type="journal article" date="2018" name="Int. J. Syst. Evol. Microbiol.">
        <title>Zhouia spongiae sp. nov., isolated from a marine sponge.</title>
        <authorList>
            <person name="Zhuang L."/>
            <person name="Lin B."/>
            <person name="Qin F."/>
            <person name="Luo L."/>
        </authorList>
    </citation>
    <scope>NUCLEOTIDE SEQUENCE [LARGE SCALE GENOMIC DNA]</scope>
    <source>
        <strain evidence="7 8">HN-Y44</strain>
    </source>
</reference>
<dbReference type="Gene3D" id="1.20.5.1930">
    <property type="match status" value="1"/>
</dbReference>
<keyword evidence="5" id="KW-0732">Signal</keyword>
<keyword evidence="4" id="KW-0472">Membrane</keyword>
<dbReference type="EMBL" id="CP094326">
    <property type="protein sequence ID" value="UNY99783.1"/>
    <property type="molecule type" value="Genomic_DNA"/>
</dbReference>
<name>A0ABY3YSQ6_9FLAO</name>
<evidence type="ECO:0000256" key="2">
    <source>
        <dbReference type="ARBA" id="ARBA00022777"/>
    </source>
</evidence>
<dbReference type="SMART" id="SM00387">
    <property type="entry name" value="HATPase_c"/>
    <property type="match status" value="1"/>
</dbReference>
<dbReference type="PROSITE" id="PS51257">
    <property type="entry name" value="PROKAR_LIPOPROTEIN"/>
    <property type="match status" value="1"/>
</dbReference>
<evidence type="ECO:0000256" key="1">
    <source>
        <dbReference type="ARBA" id="ARBA00022679"/>
    </source>
</evidence>
<feature type="signal peptide" evidence="5">
    <location>
        <begin position="1"/>
        <end position="22"/>
    </location>
</feature>
<dbReference type="GO" id="GO:0016301">
    <property type="term" value="F:kinase activity"/>
    <property type="evidence" value="ECO:0007669"/>
    <property type="project" value="UniProtKB-KW"/>
</dbReference>
<evidence type="ECO:0000313" key="7">
    <source>
        <dbReference type="EMBL" id="UNY99783.1"/>
    </source>
</evidence>
<dbReference type="InterPro" id="IPR011712">
    <property type="entry name" value="Sig_transdc_His_kin_sub3_dim/P"/>
</dbReference>
<feature type="transmembrane region" description="Helical" evidence="4">
    <location>
        <begin position="448"/>
        <end position="467"/>
    </location>
</feature>
<dbReference type="RefSeq" id="WP_242938155.1">
    <property type="nucleotide sequence ID" value="NZ_CP094326.1"/>
</dbReference>
<evidence type="ECO:0000256" key="4">
    <source>
        <dbReference type="SAM" id="Phobius"/>
    </source>
</evidence>
<dbReference type="SUPFAM" id="SSF48452">
    <property type="entry name" value="TPR-like"/>
    <property type="match status" value="2"/>
</dbReference>
<evidence type="ECO:0000313" key="8">
    <source>
        <dbReference type="Proteomes" id="UP000829476"/>
    </source>
</evidence>
<dbReference type="InterPro" id="IPR005467">
    <property type="entry name" value="His_kinase_dom"/>
</dbReference>
<dbReference type="PROSITE" id="PS50109">
    <property type="entry name" value="HIS_KIN"/>
    <property type="match status" value="1"/>
</dbReference>
<dbReference type="Gene3D" id="3.30.565.10">
    <property type="entry name" value="Histidine kinase-like ATPase, C-terminal domain"/>
    <property type="match status" value="1"/>
</dbReference>
<dbReference type="Proteomes" id="UP000829476">
    <property type="component" value="Chromosome"/>
</dbReference>
<dbReference type="SUPFAM" id="SSF55874">
    <property type="entry name" value="ATPase domain of HSP90 chaperone/DNA topoisomerase II/histidine kinase"/>
    <property type="match status" value="1"/>
</dbReference>
<accession>A0ABY3YSQ6</accession>
<keyword evidence="8" id="KW-1185">Reference proteome</keyword>
<dbReference type="CDD" id="cd16917">
    <property type="entry name" value="HATPase_UhpB-NarQ-NarX-like"/>
    <property type="match status" value="1"/>
</dbReference>
<evidence type="ECO:0000259" key="6">
    <source>
        <dbReference type="PROSITE" id="PS50109"/>
    </source>
</evidence>
<dbReference type="InterPro" id="IPR036890">
    <property type="entry name" value="HATPase_C_sf"/>
</dbReference>
<keyword evidence="3" id="KW-0902">Two-component regulatory system</keyword>
<dbReference type="PANTHER" id="PTHR24421">
    <property type="entry name" value="NITRATE/NITRITE SENSOR PROTEIN NARX-RELATED"/>
    <property type="match status" value="1"/>
</dbReference>
<dbReference type="Pfam" id="PF07730">
    <property type="entry name" value="HisKA_3"/>
    <property type="match status" value="1"/>
</dbReference>
<evidence type="ECO:0000256" key="5">
    <source>
        <dbReference type="SAM" id="SignalP"/>
    </source>
</evidence>
<keyword evidence="2 7" id="KW-0418">Kinase</keyword>
<evidence type="ECO:0000256" key="3">
    <source>
        <dbReference type="ARBA" id="ARBA00023012"/>
    </source>
</evidence>
<protein>
    <submittedName>
        <fullName evidence="7">Sensor histidine kinase</fullName>
    </submittedName>
</protein>
<keyword evidence="4" id="KW-1133">Transmembrane helix</keyword>
<proteinExistence type="predicted"/>
<dbReference type="Pfam" id="PF02518">
    <property type="entry name" value="HATPase_c"/>
    <property type="match status" value="1"/>
</dbReference>
<keyword evidence="1" id="KW-0808">Transferase</keyword>
<dbReference type="InterPro" id="IPR003594">
    <property type="entry name" value="HATPase_dom"/>
</dbReference>
<feature type="domain" description="Histidine kinase" evidence="6">
    <location>
        <begin position="591"/>
        <end position="680"/>
    </location>
</feature>
<dbReference type="InterPro" id="IPR050482">
    <property type="entry name" value="Sensor_HK_TwoCompSys"/>
</dbReference>
<sequence>MCKLLQTLSYLLLSCWFSYSQATPSAIVADNKLTEQLDSLPNDHDRVLFLATFLNTQKPEDENTVAIVRSYKEKAIENEQWQPALTMVNALGNYYIYQEINHKAAYRILKSYKQYLSHNKDYKQVAGYYIAYAEAATYMQYYHESLEILNETIQYLEEKKDSSLYEYGYAYLKAGENNDKINKISESVTYFEKAKKIFTHQKNHLMYLWAQNGLAQLFSKNALYERAQEARQEVFQKGTALKEYQLVAIARLGASNDANRQGNTSEEFYHIRKALKERNNQSDIQGIVDLLTLSYAVSAYARNGITDTSNIYKKELKSKIKPHLNNPFLKTYYQLALSQNALSGGRPDEAEGLAQEALNHVKASGEVQLQIYLEKLLGNINEEKGLLKNAIQHYKNYSRIKDSVSDVTSRRKFAYVQTQFETEKKDLEIAQQKQEIQLLDAENKEKTYWFVVGALLLIGGTGFLWIYRSRHFARQQQLLNEKYSQELLISQEKERKHIARDLHDSIGQQLTLLTKKIRDLKLENLLQLSQATLDEVRTVSRGLHPPVLDSLGITEAIRQLIFAFDEKYNIIFTIDINQIDGCFTKDQDVNLYRFMQEALTNIIKHAQATEVIVEVKKKNKNIEIVIEDNGIGFDHSHVFTKQSLGLKTMKERIKILGGKLEMTTKPNIGTTIKVMIPARL</sequence>
<dbReference type="InterPro" id="IPR011990">
    <property type="entry name" value="TPR-like_helical_dom_sf"/>
</dbReference>
<keyword evidence="4" id="KW-0812">Transmembrane</keyword>
<dbReference type="Gene3D" id="1.25.40.10">
    <property type="entry name" value="Tetratricopeptide repeat domain"/>
    <property type="match status" value="1"/>
</dbReference>
<gene>
    <name evidence="7" type="ORF">MQE36_05415</name>
</gene>
<feature type="chain" id="PRO_5045110240" evidence="5">
    <location>
        <begin position="23"/>
        <end position="680"/>
    </location>
</feature>
<organism evidence="7 8">
    <name type="scientific">Zhouia spongiae</name>
    <dbReference type="NCBI Taxonomy" id="2202721"/>
    <lineage>
        <taxon>Bacteria</taxon>
        <taxon>Pseudomonadati</taxon>
        <taxon>Bacteroidota</taxon>
        <taxon>Flavobacteriia</taxon>
        <taxon>Flavobacteriales</taxon>
        <taxon>Flavobacteriaceae</taxon>
        <taxon>Zhouia</taxon>
    </lineage>
</organism>